<feature type="compositionally biased region" description="Polar residues" evidence="1">
    <location>
        <begin position="77"/>
        <end position="96"/>
    </location>
</feature>
<evidence type="ECO:0000313" key="3">
    <source>
        <dbReference type="EMBL" id="MCW1926454.1"/>
    </source>
</evidence>
<keyword evidence="2" id="KW-0812">Transmembrane</keyword>
<proteinExistence type="predicted"/>
<gene>
    <name evidence="3" type="ORF">OKA05_28140</name>
</gene>
<dbReference type="RefSeq" id="WP_264490562.1">
    <property type="nucleotide sequence ID" value="NZ_JAPDDT010000027.1"/>
</dbReference>
<name>A0ABT3GSK1_9BACT</name>
<keyword evidence="2" id="KW-0472">Membrane</keyword>
<sequence>MKNPRIGAYINGSWRRPRGFALVISLSLMVLLTVLAVGLLGLSSLSLQTSTRETDRAEARANARMALGLAIAQLQKQSGPDQRVTTTADQLSSNGGEDSAAAPGQRHWTGVYRSWGSTSTQRPAPQFLSWLVSGESNKLEDVETAKGSGNAGGTGEIKLVGSGTVGDKAEGEVRVPALTVNSQSGGAARLGWWTGDQGTKAAMATPPASEDKSLAALRSSTQGAPRNAVELASAGTAGKPFAKLDLKDPKVAMVTDWQQSAFLAADRDSPRGLFHDIAPFSTGLLTNLRTGGFRKDLSMQLERAATQANSQLATTRPTNVLYKVGGENGINLHELWAYYNLYKEIRVSGSYRFTTGGTLASGTPHVVVDSTPATCATDDEFFFKQPVITSYQMVLSLKTEPVTTNGVTTQQLHVVMDPIITFWNPLDVPVVVPTSSFFSIKYFAVPYDIVVNVAGTTHVCPLIRAFSTSDSNYLSLVAGNSVQQLVFKPGEVIKVSQSGGMTAGGVNHELQAKAGFNIGNGLRYPLKNEAGSTITVPANVSVTYRARPNAYTAGSNGSSGLVPPGYSTHTRHFSTTHHEVYVGYDRKGKPEGSLGYGGMYVDFDFGNKRLKTSELRAENAGGTKPTNQRTNAKAHPQVFREITEAMGRPLTSAQLQNSKSPIMIMSYNAKTEGSTEAAARTRYLGRFNPRAHHVDFYDLSQKERDLLPYEYVVDPLVSWKNRALETSTTGNAYFGGGLNAQLGTSFVTTHSVPKEPIVSLAALQHSCANGFEIFKPKDGYACLNAREPMMPQISHAIGNSVAPPILSPSQTESSLAGGRPVADHSYLANLNLWDDWFFSGISPQNNPARTYSKQRAQKQVAQEFFDGTAKLPTVRYLPETGGQDVTKLVTSMFSGSAPAETATQLIASLIRVDGMFNVNSTSVEAWKSVLGGLKGREIVIRSPEGKESNAAADEEEVPVAGLLAPVDLVADGQDSQVMDPEQWIGRRVLSADEIEQLARAIVKEVRRRGPFLSLSDFVNRRPGSDKDLARAGAIQSALDSEEVEINSAWQSSDRAVGSDVTKRFAFPEAEEGPSGYGMPGIVKQADILTPIAPVLAARSDSFIIRAYGESVDKEGKVLARAWCEATVERSKDFVDTADKAETVIANLSSEVNKTFGRRYEMTSFRWLHPEEV</sequence>
<dbReference type="EMBL" id="JAPDDT010000027">
    <property type="protein sequence ID" value="MCW1926454.1"/>
    <property type="molecule type" value="Genomic_DNA"/>
</dbReference>
<keyword evidence="4" id="KW-1185">Reference proteome</keyword>
<feature type="region of interest" description="Disordered" evidence="1">
    <location>
        <begin position="77"/>
        <end position="105"/>
    </location>
</feature>
<comment type="caution">
    <text evidence="3">The sequence shown here is derived from an EMBL/GenBank/DDBJ whole genome shotgun (WGS) entry which is preliminary data.</text>
</comment>
<feature type="transmembrane region" description="Helical" evidence="2">
    <location>
        <begin position="20"/>
        <end position="42"/>
    </location>
</feature>
<dbReference type="Proteomes" id="UP001320876">
    <property type="component" value="Unassembled WGS sequence"/>
</dbReference>
<keyword evidence="2" id="KW-1133">Transmembrane helix</keyword>
<protein>
    <submittedName>
        <fullName evidence="3">Uncharacterized protein</fullName>
    </submittedName>
</protein>
<evidence type="ECO:0000256" key="2">
    <source>
        <dbReference type="SAM" id="Phobius"/>
    </source>
</evidence>
<evidence type="ECO:0000256" key="1">
    <source>
        <dbReference type="SAM" id="MobiDB-lite"/>
    </source>
</evidence>
<evidence type="ECO:0000313" key="4">
    <source>
        <dbReference type="Proteomes" id="UP001320876"/>
    </source>
</evidence>
<accession>A0ABT3GSK1</accession>
<reference evidence="3 4" key="1">
    <citation type="submission" date="2022-10" db="EMBL/GenBank/DDBJ databases">
        <title>Luteolibacter arcticus strain CCTCC AB 2014275, whole genome shotgun sequencing project.</title>
        <authorList>
            <person name="Zhao G."/>
            <person name="Shen L."/>
        </authorList>
    </citation>
    <scope>NUCLEOTIDE SEQUENCE [LARGE SCALE GENOMIC DNA]</scope>
    <source>
        <strain evidence="3 4">CCTCC AB 2014275</strain>
    </source>
</reference>
<organism evidence="3 4">
    <name type="scientific">Luteolibacter arcticus</name>
    <dbReference type="NCBI Taxonomy" id="1581411"/>
    <lineage>
        <taxon>Bacteria</taxon>
        <taxon>Pseudomonadati</taxon>
        <taxon>Verrucomicrobiota</taxon>
        <taxon>Verrucomicrobiia</taxon>
        <taxon>Verrucomicrobiales</taxon>
        <taxon>Verrucomicrobiaceae</taxon>
        <taxon>Luteolibacter</taxon>
    </lineage>
</organism>